<comment type="caution">
    <text evidence="1">The sequence shown here is derived from an EMBL/GenBank/DDBJ whole genome shotgun (WGS) entry which is preliminary data.</text>
</comment>
<reference evidence="1 2" key="1">
    <citation type="submission" date="2016-12" db="EMBL/GenBank/DDBJ databases">
        <title>Comparative genomics of Bartonella apis.</title>
        <authorList>
            <person name="Engel P."/>
        </authorList>
    </citation>
    <scope>NUCLEOTIDE SEQUENCE [LARGE SCALE GENOMIC DNA]</scope>
    <source>
        <strain evidence="1 2">PEB0149</strain>
    </source>
</reference>
<organism evidence="1 2">
    <name type="scientific">Bartonella apis</name>
    <dbReference type="NCBI Taxonomy" id="1686310"/>
    <lineage>
        <taxon>Bacteria</taxon>
        <taxon>Pseudomonadati</taxon>
        <taxon>Pseudomonadota</taxon>
        <taxon>Alphaproteobacteria</taxon>
        <taxon>Hyphomicrobiales</taxon>
        <taxon>Bartonellaceae</taxon>
        <taxon>Bartonella</taxon>
    </lineage>
</organism>
<dbReference type="Proteomes" id="UP000187344">
    <property type="component" value="Unassembled WGS sequence"/>
</dbReference>
<gene>
    <name evidence="1" type="ORF">PEB0149_007670</name>
</gene>
<proteinExistence type="predicted"/>
<evidence type="ECO:0000313" key="1">
    <source>
        <dbReference type="EMBL" id="OLY43341.1"/>
    </source>
</evidence>
<dbReference type="AlphaFoldDB" id="A0A1R0F8R4"/>
<protein>
    <recommendedName>
        <fullName evidence="3">DUF1178 family protein</fullName>
    </recommendedName>
</protein>
<name>A0A1R0F8R4_9HYPH</name>
<dbReference type="InterPro" id="IPR009562">
    <property type="entry name" value="DUF1178"/>
</dbReference>
<dbReference type="EMBL" id="LXYT01000002">
    <property type="protein sequence ID" value="OLY43341.1"/>
    <property type="molecule type" value="Genomic_DNA"/>
</dbReference>
<keyword evidence="2" id="KW-1185">Reference proteome</keyword>
<accession>A0A1R0F8R4</accession>
<sequence>MIRFSLHCDKAHEFDGWFRNNDDFLEQKKSKLIRCPVCNSTLIEKTLMAPAVATSREREKVVTGMTGEQKKILEEMRKITRKVRKNAEYVGDRFAEEARRIHFKEVKERPIYGEASTEEVSSLVDDGIPVMPLATLPEDEN</sequence>
<evidence type="ECO:0000313" key="2">
    <source>
        <dbReference type="Proteomes" id="UP000187344"/>
    </source>
</evidence>
<evidence type="ECO:0008006" key="3">
    <source>
        <dbReference type="Google" id="ProtNLM"/>
    </source>
</evidence>
<dbReference type="OrthoDB" id="9799894at2"/>
<dbReference type="Pfam" id="PF06676">
    <property type="entry name" value="DUF1178"/>
    <property type="match status" value="1"/>
</dbReference>
<dbReference type="PIRSF" id="PIRSF032131">
    <property type="entry name" value="UCP032131"/>
    <property type="match status" value="1"/>
</dbReference>
<dbReference type="RefSeq" id="WP_075870214.1">
    <property type="nucleotide sequence ID" value="NZ_CALYQA010000001.1"/>
</dbReference>